<dbReference type="RefSeq" id="WP_208565056.1">
    <property type="nucleotide sequence ID" value="NZ_JAGFWR010000001.1"/>
</dbReference>
<keyword evidence="1" id="KW-0812">Transmembrane</keyword>
<comment type="caution">
    <text evidence="3">The sequence shown here is derived from an EMBL/GenBank/DDBJ whole genome shotgun (WGS) entry which is preliminary data.</text>
</comment>
<evidence type="ECO:0000313" key="4">
    <source>
        <dbReference type="Proteomes" id="UP000671399"/>
    </source>
</evidence>
<accession>A0ABS3V157</accession>
<feature type="transmembrane region" description="Helical" evidence="1">
    <location>
        <begin position="44"/>
        <end position="60"/>
    </location>
</feature>
<keyword evidence="1" id="KW-0472">Membrane</keyword>
<feature type="transmembrane region" description="Helical" evidence="1">
    <location>
        <begin position="20"/>
        <end position="37"/>
    </location>
</feature>
<protein>
    <submittedName>
        <fullName evidence="3">PH domain-containing protein</fullName>
    </submittedName>
</protein>
<dbReference type="Proteomes" id="UP000671399">
    <property type="component" value="Unassembled WGS sequence"/>
</dbReference>
<proteinExistence type="predicted"/>
<name>A0ABS3V157_9ACTN</name>
<reference evidence="3 4" key="1">
    <citation type="submission" date="2021-03" db="EMBL/GenBank/DDBJ databases">
        <authorList>
            <person name="Lee D.-H."/>
        </authorList>
    </citation>
    <scope>NUCLEOTIDE SEQUENCE [LARGE SCALE GENOMIC DNA]</scope>
    <source>
        <strain evidence="3 4">MMS20-R2-23</strain>
    </source>
</reference>
<feature type="domain" description="Low molecular weight protein antigen 6 PH" evidence="2">
    <location>
        <begin position="66"/>
        <end position="135"/>
    </location>
</feature>
<dbReference type="EMBL" id="JAGFWR010000001">
    <property type="protein sequence ID" value="MBO4159330.1"/>
    <property type="molecule type" value="Genomic_DNA"/>
</dbReference>
<evidence type="ECO:0000313" key="3">
    <source>
        <dbReference type="EMBL" id="MBO4159330.1"/>
    </source>
</evidence>
<gene>
    <name evidence="3" type="ORF">JQN83_00665</name>
</gene>
<keyword evidence="1" id="KW-1133">Transmembrane helix</keyword>
<organism evidence="3 4">
    <name type="scientific">Micromonospora antibiotica</name>
    <dbReference type="NCBI Taxonomy" id="2807623"/>
    <lineage>
        <taxon>Bacteria</taxon>
        <taxon>Bacillati</taxon>
        <taxon>Actinomycetota</taxon>
        <taxon>Actinomycetes</taxon>
        <taxon>Micromonosporales</taxon>
        <taxon>Micromonosporaceae</taxon>
        <taxon>Micromonospora</taxon>
    </lineage>
</organism>
<evidence type="ECO:0000259" key="2">
    <source>
        <dbReference type="Pfam" id="PF10756"/>
    </source>
</evidence>
<keyword evidence="4" id="KW-1185">Reference proteome</keyword>
<sequence length="142" mass="14835">MVHPPPSPAHQWRVPPAVPAAKLAGAIGLAALGLLLADGDPVRLTLAVAAAVGLVGWAVRDLLAPVRLAVDAGGITVIRGYAGRRHLPWEAVEAVTVDRRTRFGLTGETLEIDAGETLHLFGRADLGASPTEVVELIRIARP</sequence>
<dbReference type="InterPro" id="IPR019692">
    <property type="entry name" value="CFP-6_PH"/>
</dbReference>
<dbReference type="Pfam" id="PF10756">
    <property type="entry name" value="bPH_6"/>
    <property type="match status" value="1"/>
</dbReference>
<evidence type="ECO:0000256" key="1">
    <source>
        <dbReference type="SAM" id="Phobius"/>
    </source>
</evidence>